<keyword evidence="1" id="KW-0812">Transmembrane</keyword>
<dbReference type="EMBL" id="JXTC01000942">
    <property type="protein sequence ID" value="PON34326.1"/>
    <property type="molecule type" value="Genomic_DNA"/>
</dbReference>
<feature type="transmembrane region" description="Helical" evidence="1">
    <location>
        <begin position="15"/>
        <end position="35"/>
    </location>
</feature>
<gene>
    <name evidence="2" type="ORF">TorRG33x02_353550</name>
</gene>
<dbReference type="InParanoid" id="A0A2P5ACS4"/>
<protein>
    <submittedName>
        <fullName evidence="2">Uncharacterized protein</fullName>
    </submittedName>
</protein>
<proteinExistence type="predicted"/>
<evidence type="ECO:0000256" key="1">
    <source>
        <dbReference type="SAM" id="Phobius"/>
    </source>
</evidence>
<keyword evidence="3" id="KW-1185">Reference proteome</keyword>
<comment type="caution">
    <text evidence="2">The sequence shown here is derived from an EMBL/GenBank/DDBJ whole genome shotgun (WGS) entry which is preliminary data.</text>
</comment>
<dbReference type="AlphaFoldDB" id="A0A2P5ACS4"/>
<name>A0A2P5ACS4_TREOI</name>
<accession>A0A2P5ACS4</accession>
<sequence>MPRRRGTAHLVLRRHFLGAAAPLIGAMAPSLWNFWRRRNFWRLRRHFGTAVPTSLPDFCSN</sequence>
<reference evidence="3" key="1">
    <citation type="submission" date="2016-06" db="EMBL/GenBank/DDBJ databases">
        <title>Parallel loss of symbiosis genes in relatives of nitrogen-fixing non-legume Parasponia.</title>
        <authorList>
            <person name="Van Velzen R."/>
            <person name="Holmer R."/>
            <person name="Bu F."/>
            <person name="Rutten L."/>
            <person name="Van Zeijl A."/>
            <person name="Liu W."/>
            <person name="Santuari L."/>
            <person name="Cao Q."/>
            <person name="Sharma T."/>
            <person name="Shen D."/>
            <person name="Roswanjaya Y."/>
            <person name="Wardhani T."/>
            <person name="Kalhor M.S."/>
            <person name="Jansen J."/>
            <person name="Van den Hoogen J."/>
            <person name="Gungor B."/>
            <person name="Hartog M."/>
            <person name="Hontelez J."/>
            <person name="Verver J."/>
            <person name="Yang W.-C."/>
            <person name="Schijlen E."/>
            <person name="Repin R."/>
            <person name="Schilthuizen M."/>
            <person name="Schranz E."/>
            <person name="Heidstra R."/>
            <person name="Miyata K."/>
            <person name="Fedorova E."/>
            <person name="Kohlen W."/>
            <person name="Bisseling T."/>
            <person name="Smit S."/>
            <person name="Geurts R."/>
        </authorList>
    </citation>
    <scope>NUCLEOTIDE SEQUENCE [LARGE SCALE GENOMIC DNA]</scope>
    <source>
        <strain evidence="3">cv. RG33-2</strain>
    </source>
</reference>
<evidence type="ECO:0000313" key="2">
    <source>
        <dbReference type="EMBL" id="PON34326.1"/>
    </source>
</evidence>
<keyword evidence="1" id="KW-1133">Transmembrane helix</keyword>
<organism evidence="2 3">
    <name type="scientific">Trema orientale</name>
    <name type="common">Charcoal tree</name>
    <name type="synonym">Celtis orientalis</name>
    <dbReference type="NCBI Taxonomy" id="63057"/>
    <lineage>
        <taxon>Eukaryota</taxon>
        <taxon>Viridiplantae</taxon>
        <taxon>Streptophyta</taxon>
        <taxon>Embryophyta</taxon>
        <taxon>Tracheophyta</taxon>
        <taxon>Spermatophyta</taxon>
        <taxon>Magnoliopsida</taxon>
        <taxon>eudicotyledons</taxon>
        <taxon>Gunneridae</taxon>
        <taxon>Pentapetalae</taxon>
        <taxon>rosids</taxon>
        <taxon>fabids</taxon>
        <taxon>Rosales</taxon>
        <taxon>Cannabaceae</taxon>
        <taxon>Trema</taxon>
    </lineage>
</organism>
<keyword evidence="1" id="KW-0472">Membrane</keyword>
<dbReference type="Proteomes" id="UP000237000">
    <property type="component" value="Unassembled WGS sequence"/>
</dbReference>
<evidence type="ECO:0000313" key="3">
    <source>
        <dbReference type="Proteomes" id="UP000237000"/>
    </source>
</evidence>